<dbReference type="Proteomes" id="UP000326178">
    <property type="component" value="Chromosome"/>
</dbReference>
<gene>
    <name evidence="1" type="ORF">CP967_21595</name>
</gene>
<name>A0A5J6FK54_9ACTN</name>
<dbReference type="OrthoDB" id="4219324at2"/>
<evidence type="ECO:0000313" key="2">
    <source>
        <dbReference type="Proteomes" id="UP000326178"/>
    </source>
</evidence>
<proteinExistence type="predicted"/>
<sequence>MSAEAAGALEAITGSDRFEATGEESTVAAAARALTGRGTSSAAGNGDVCRIHAPEGTPEDELRITWQLSDSALEATPAPKFTVLEMGERTLAAPDSAYITFACRSGKLPGADPDRIEIGVEHGGMPREPEGDTGALEDAHVAVAHSFALAMAKELGCGKDGGLPARPSLDPA</sequence>
<dbReference type="EMBL" id="CP023702">
    <property type="protein sequence ID" value="QEU76682.1"/>
    <property type="molecule type" value="Genomic_DNA"/>
</dbReference>
<dbReference type="KEGG" id="snk:CP967_21595"/>
<dbReference type="AlphaFoldDB" id="A0A5J6FK54"/>
<accession>A0A5J6FK54</accession>
<protein>
    <submittedName>
        <fullName evidence="1">Uncharacterized protein</fullName>
    </submittedName>
</protein>
<reference evidence="1 2" key="1">
    <citation type="submission" date="2017-09" db="EMBL/GenBank/DDBJ databases">
        <authorList>
            <person name="Lee N."/>
            <person name="Cho B.-K."/>
        </authorList>
    </citation>
    <scope>NUCLEOTIDE SEQUENCE [LARGE SCALE GENOMIC DNA]</scope>
    <source>
        <strain evidence="1 2">ATCC 12769</strain>
    </source>
</reference>
<evidence type="ECO:0000313" key="1">
    <source>
        <dbReference type="EMBL" id="QEU76682.1"/>
    </source>
</evidence>
<organism evidence="1 2">
    <name type="scientific">Streptomyces nitrosporeus</name>
    <dbReference type="NCBI Taxonomy" id="28894"/>
    <lineage>
        <taxon>Bacteria</taxon>
        <taxon>Bacillati</taxon>
        <taxon>Actinomycetota</taxon>
        <taxon>Actinomycetes</taxon>
        <taxon>Kitasatosporales</taxon>
        <taxon>Streptomycetaceae</taxon>
        <taxon>Streptomyces</taxon>
    </lineage>
</organism>
<keyword evidence="2" id="KW-1185">Reference proteome</keyword>